<dbReference type="AlphaFoldDB" id="A0A847UL87"/>
<name>A0A847UL87_HALAR</name>
<protein>
    <submittedName>
        <fullName evidence="2">Uncharacterized protein</fullName>
    </submittedName>
</protein>
<feature type="transmembrane region" description="Helical" evidence="1">
    <location>
        <begin position="88"/>
        <end position="106"/>
    </location>
</feature>
<organism evidence="2 3">
    <name type="scientific">Haloarcula argentinensis</name>
    <dbReference type="NCBI Taxonomy" id="43776"/>
    <lineage>
        <taxon>Archaea</taxon>
        <taxon>Methanobacteriati</taxon>
        <taxon>Methanobacteriota</taxon>
        <taxon>Stenosarchaea group</taxon>
        <taxon>Halobacteria</taxon>
        <taxon>Halobacteriales</taxon>
        <taxon>Haloarculaceae</taxon>
        <taxon>Haloarcula</taxon>
    </lineage>
</organism>
<accession>A0A847UL87</accession>
<evidence type="ECO:0000313" key="3">
    <source>
        <dbReference type="Proteomes" id="UP000641625"/>
    </source>
</evidence>
<evidence type="ECO:0000313" key="2">
    <source>
        <dbReference type="EMBL" id="NLV14429.1"/>
    </source>
</evidence>
<sequence length="150" mass="16917">MPIEPHLMDDEQLQEYCVTSSWSWVATNKRVIKYRESNETVTDLHDLSYSEIKGISLETDDRNHFYAALGVSALIVSPFLLLGTALPALGGLLIVGGLLSLVKWYLDAETSYFEFRGSGLIEKEPDQWKLETDADSDDAREFVKSVRSQL</sequence>
<keyword evidence="1" id="KW-0472">Membrane</keyword>
<proteinExistence type="predicted"/>
<dbReference type="Proteomes" id="UP000641625">
    <property type="component" value="Unassembled WGS sequence"/>
</dbReference>
<evidence type="ECO:0000256" key="1">
    <source>
        <dbReference type="SAM" id="Phobius"/>
    </source>
</evidence>
<reference evidence="2" key="1">
    <citation type="submission" date="2019-12" db="EMBL/GenBank/DDBJ databases">
        <title>Whole genome sequencing of Haloarcula argentinensis strain pws5.</title>
        <authorList>
            <person name="Verma D.K."/>
            <person name="Gopal K."/>
            <person name="Prasad E.S."/>
        </authorList>
    </citation>
    <scope>NUCLEOTIDE SEQUENCE</scope>
    <source>
        <strain evidence="2">Pws5</strain>
    </source>
</reference>
<dbReference type="RefSeq" id="WP_170097858.1">
    <property type="nucleotide sequence ID" value="NZ_WOWA01000009.1"/>
</dbReference>
<comment type="caution">
    <text evidence="2">The sequence shown here is derived from an EMBL/GenBank/DDBJ whole genome shotgun (WGS) entry which is preliminary data.</text>
</comment>
<gene>
    <name evidence="2" type="ORF">GOC77_14285</name>
</gene>
<keyword evidence="1" id="KW-0812">Transmembrane</keyword>
<dbReference type="EMBL" id="WOWA01000009">
    <property type="protein sequence ID" value="NLV14429.1"/>
    <property type="molecule type" value="Genomic_DNA"/>
</dbReference>
<keyword evidence="1" id="KW-1133">Transmembrane helix</keyword>